<dbReference type="GO" id="GO:0022625">
    <property type="term" value="C:cytosolic large ribosomal subunit"/>
    <property type="evidence" value="ECO:0007669"/>
    <property type="project" value="UniProtKB-ARBA"/>
</dbReference>
<keyword evidence="8" id="KW-0687">Ribonucleoprotein</keyword>
<dbReference type="GO" id="GO:0051315">
    <property type="term" value="P:attachment of mitotic spindle microtubules to kinetochore"/>
    <property type="evidence" value="ECO:0007669"/>
    <property type="project" value="TreeGrafter"/>
</dbReference>
<dbReference type="GO" id="GO:0006412">
    <property type="term" value="P:translation"/>
    <property type="evidence" value="ECO:0007669"/>
    <property type="project" value="InterPro"/>
</dbReference>
<evidence type="ECO:0000313" key="12">
    <source>
        <dbReference type="EMBL" id="RDL31422.1"/>
    </source>
</evidence>
<evidence type="ECO:0000256" key="5">
    <source>
        <dbReference type="ARBA" id="ARBA00022833"/>
    </source>
</evidence>
<dbReference type="InterPro" id="IPR011331">
    <property type="entry name" value="Ribosomal_eL37/eL43"/>
</dbReference>
<evidence type="ECO:0000256" key="1">
    <source>
        <dbReference type="ARBA" id="ARBA00009805"/>
    </source>
</evidence>
<keyword evidence="4" id="KW-0863">Zinc-finger</keyword>
<feature type="compositionally biased region" description="Basic and acidic residues" evidence="10">
    <location>
        <begin position="403"/>
        <end position="412"/>
    </location>
</feature>
<sequence length="412" mass="46677">MGKSHEETLGDILQAQNSHELSIIRLSEPLAGPLKGNPGERTSDVSADVFDNPTPASLEADLAHYKELFSKLRFSYLEQVTKEKFIRAIVGDPPLVVDHQENVDLEESLAVSKASLKSQKTEVTDLVEELEKKGREICRKYENVQLQTAQLQELPERIDGLQANIENLKAMQQPGSDPILNMSLDKTIALVDERRRERAELDRQLEQLQSMLPRKTRERERLNAELQPLEVKRLGSKAAARDAKRRKEEALGGVGDDLEERERAEKDGVRNENPSRDRRPKFKVRFSSFALTTDPTSEFLEIQAHAKSATTTSTTPRRQRAKGTSSFGKRHNKTHTLCRRCGRRSLHIQKHTCSSCAYPAAKTRKYNWGEKAKRRKTTGTGRMQYLKGVPRRFKNGFQTGVPKDSRGPSKAE</sequence>
<keyword evidence="13" id="KW-1185">Reference proteome</keyword>
<name>A0A370TBJ6_9HELO</name>
<dbReference type="OrthoDB" id="18959at2759"/>
<dbReference type="InterPro" id="IPR037475">
    <property type="entry name" value="Sos7"/>
</dbReference>
<dbReference type="PANTHER" id="PTHR37329">
    <property type="entry name" value="KINETOCHORE PROTEIN SOS7"/>
    <property type="match status" value="1"/>
</dbReference>
<feature type="coiled-coil region" evidence="9">
    <location>
        <begin position="113"/>
        <end position="225"/>
    </location>
</feature>
<comment type="similarity">
    <text evidence="1">Belongs to the eukaryotic ribosomal protein eL37 family.</text>
</comment>
<evidence type="ECO:0000256" key="3">
    <source>
        <dbReference type="ARBA" id="ARBA00022730"/>
    </source>
</evidence>
<dbReference type="Gene3D" id="2.20.25.30">
    <property type="match status" value="1"/>
</dbReference>
<dbReference type="GO" id="GO:0003735">
    <property type="term" value="F:structural constituent of ribosome"/>
    <property type="evidence" value="ECO:0007669"/>
    <property type="project" value="InterPro"/>
</dbReference>
<dbReference type="GO" id="GO:0019843">
    <property type="term" value="F:rRNA binding"/>
    <property type="evidence" value="ECO:0007669"/>
    <property type="project" value="UniProtKB-KW"/>
</dbReference>
<organism evidence="12 13">
    <name type="scientific">Venustampulla echinocandica</name>
    <dbReference type="NCBI Taxonomy" id="2656787"/>
    <lineage>
        <taxon>Eukaryota</taxon>
        <taxon>Fungi</taxon>
        <taxon>Dikarya</taxon>
        <taxon>Ascomycota</taxon>
        <taxon>Pezizomycotina</taxon>
        <taxon>Leotiomycetes</taxon>
        <taxon>Helotiales</taxon>
        <taxon>Pleuroascaceae</taxon>
        <taxon>Venustampulla</taxon>
    </lineage>
</organism>
<feature type="region of interest" description="Disordered" evidence="10">
    <location>
        <begin position="390"/>
        <end position="412"/>
    </location>
</feature>
<dbReference type="GO" id="GO:0008270">
    <property type="term" value="F:zinc ion binding"/>
    <property type="evidence" value="ECO:0007669"/>
    <property type="project" value="UniProtKB-KW"/>
</dbReference>
<evidence type="ECO:0000313" key="13">
    <source>
        <dbReference type="Proteomes" id="UP000254866"/>
    </source>
</evidence>
<protein>
    <recommendedName>
        <fullName evidence="11">Kinetochore protein Sos7 coiled-coil domain-containing protein</fullName>
    </recommendedName>
</protein>
<keyword evidence="5" id="KW-0862">Zinc</keyword>
<evidence type="ECO:0000256" key="10">
    <source>
        <dbReference type="SAM" id="MobiDB-lite"/>
    </source>
</evidence>
<dbReference type="AlphaFoldDB" id="A0A370TBJ6"/>
<comment type="caution">
    <text evidence="12">The sequence shown here is derived from an EMBL/GenBank/DDBJ whole genome shotgun (WGS) entry which is preliminary data.</text>
</comment>
<dbReference type="GO" id="GO:0030684">
    <property type="term" value="C:preribosome"/>
    <property type="evidence" value="ECO:0007669"/>
    <property type="project" value="UniProtKB-ARBA"/>
</dbReference>
<evidence type="ECO:0000256" key="7">
    <source>
        <dbReference type="ARBA" id="ARBA00022980"/>
    </source>
</evidence>
<dbReference type="InterPro" id="IPR011332">
    <property type="entry name" value="Ribosomal_zn-bd"/>
</dbReference>
<evidence type="ECO:0000256" key="9">
    <source>
        <dbReference type="SAM" id="Coils"/>
    </source>
</evidence>
<dbReference type="InterPro" id="IPR018267">
    <property type="entry name" value="Ribosomal_eL37_CS"/>
</dbReference>
<evidence type="ECO:0000259" key="11">
    <source>
        <dbReference type="Pfam" id="PF20882"/>
    </source>
</evidence>
<evidence type="ECO:0000256" key="2">
    <source>
        <dbReference type="ARBA" id="ARBA00022723"/>
    </source>
</evidence>
<dbReference type="GO" id="GO:0000776">
    <property type="term" value="C:kinetochore"/>
    <property type="evidence" value="ECO:0007669"/>
    <property type="project" value="InterPro"/>
</dbReference>
<reference evidence="12 13" key="1">
    <citation type="journal article" date="2018" name="IMA Fungus">
        <title>IMA Genome-F 9: Draft genome sequence of Annulohypoxylon stygium, Aspergillus mulundensis, Berkeleyomyces basicola (syn. Thielaviopsis basicola), Ceratocystis smalleyi, two Cercospora beticola strains, Coleophoma cylindrospora, Fusarium fracticaudum, Phialophora cf. hyalina, and Morchella septimelata.</title>
        <authorList>
            <person name="Wingfield B.D."/>
            <person name="Bills G.F."/>
            <person name="Dong Y."/>
            <person name="Huang W."/>
            <person name="Nel W.J."/>
            <person name="Swalarsk-Parry B.S."/>
            <person name="Vaghefi N."/>
            <person name="Wilken P.M."/>
            <person name="An Z."/>
            <person name="de Beer Z.W."/>
            <person name="De Vos L."/>
            <person name="Chen L."/>
            <person name="Duong T.A."/>
            <person name="Gao Y."/>
            <person name="Hammerbacher A."/>
            <person name="Kikkert J.R."/>
            <person name="Li Y."/>
            <person name="Li H."/>
            <person name="Li K."/>
            <person name="Li Q."/>
            <person name="Liu X."/>
            <person name="Ma X."/>
            <person name="Naidoo K."/>
            <person name="Pethybridge S.J."/>
            <person name="Sun J."/>
            <person name="Steenkamp E.T."/>
            <person name="van der Nest M.A."/>
            <person name="van Wyk S."/>
            <person name="Wingfield M.J."/>
            <person name="Xiong C."/>
            <person name="Yue Q."/>
            <person name="Zhang X."/>
        </authorList>
    </citation>
    <scope>NUCLEOTIDE SEQUENCE [LARGE SCALE GENOMIC DNA]</scope>
    <source>
        <strain evidence="12 13">BP 5553</strain>
    </source>
</reference>
<dbReference type="InterPro" id="IPR001569">
    <property type="entry name" value="Ribosomal_eL37"/>
</dbReference>
<dbReference type="Proteomes" id="UP000254866">
    <property type="component" value="Unassembled WGS sequence"/>
</dbReference>
<evidence type="ECO:0000256" key="4">
    <source>
        <dbReference type="ARBA" id="ARBA00022771"/>
    </source>
</evidence>
<evidence type="ECO:0000256" key="6">
    <source>
        <dbReference type="ARBA" id="ARBA00022884"/>
    </source>
</evidence>
<dbReference type="STRING" id="2656787.A0A370TBJ6"/>
<evidence type="ECO:0000256" key="8">
    <source>
        <dbReference type="ARBA" id="ARBA00023274"/>
    </source>
</evidence>
<dbReference type="EMBL" id="NPIC01000012">
    <property type="protein sequence ID" value="RDL31422.1"/>
    <property type="molecule type" value="Genomic_DNA"/>
</dbReference>
<keyword evidence="9" id="KW-0175">Coiled coil</keyword>
<proteinExistence type="inferred from homology"/>
<feature type="compositionally biased region" description="Basic and acidic residues" evidence="10">
    <location>
        <begin position="260"/>
        <end position="277"/>
    </location>
</feature>
<feature type="compositionally biased region" description="Basic and acidic residues" evidence="10">
    <location>
        <begin position="239"/>
        <end position="250"/>
    </location>
</feature>
<keyword evidence="3" id="KW-0699">rRNA-binding</keyword>
<dbReference type="RefSeq" id="XP_031865553.1">
    <property type="nucleotide sequence ID" value="XM_032018254.1"/>
</dbReference>
<feature type="region of interest" description="Disordered" evidence="10">
    <location>
        <begin position="234"/>
        <end position="279"/>
    </location>
</feature>
<dbReference type="InterPro" id="IPR048781">
    <property type="entry name" value="Sos7_CC"/>
</dbReference>
<keyword evidence="6" id="KW-0694">RNA-binding</keyword>
<dbReference type="Pfam" id="PF20882">
    <property type="entry name" value="Sos7"/>
    <property type="match status" value="1"/>
</dbReference>
<dbReference type="Pfam" id="PF01907">
    <property type="entry name" value="Ribosomal_L37e"/>
    <property type="match status" value="1"/>
</dbReference>
<feature type="region of interest" description="Disordered" evidence="10">
    <location>
        <begin position="304"/>
        <end position="331"/>
    </location>
</feature>
<dbReference type="GeneID" id="43602480"/>
<keyword evidence="7" id="KW-0689">Ribosomal protein</keyword>
<accession>A0A370TBJ6</accession>
<dbReference type="PANTHER" id="PTHR37329:SF1">
    <property type="entry name" value="KINETOCHORE PROTEIN SOS7"/>
    <property type="match status" value="1"/>
</dbReference>
<gene>
    <name evidence="12" type="ORF">BP5553_09631</name>
</gene>
<feature type="domain" description="Kinetochore protein Sos7 coiled-coil" evidence="11">
    <location>
        <begin position="67"/>
        <end position="141"/>
    </location>
</feature>
<dbReference type="FunFam" id="2.20.25.30:FF:000001">
    <property type="entry name" value="Ribosomal protein L37"/>
    <property type="match status" value="1"/>
</dbReference>
<dbReference type="GO" id="GO:0034501">
    <property type="term" value="P:protein localization to kinetochore"/>
    <property type="evidence" value="ECO:0007669"/>
    <property type="project" value="InterPro"/>
</dbReference>
<keyword evidence="2" id="KW-0479">Metal-binding</keyword>
<dbReference type="PROSITE" id="PS01077">
    <property type="entry name" value="RIBOSOMAL_L37E"/>
    <property type="match status" value="1"/>
</dbReference>
<dbReference type="SUPFAM" id="SSF57829">
    <property type="entry name" value="Zn-binding ribosomal proteins"/>
    <property type="match status" value="1"/>
</dbReference>